<proteinExistence type="predicted"/>
<evidence type="ECO:0000256" key="2">
    <source>
        <dbReference type="ARBA" id="ARBA00015816"/>
    </source>
</evidence>
<dbReference type="OrthoDB" id="25106at2"/>
<evidence type="ECO:0000256" key="10">
    <source>
        <dbReference type="SAM" id="MobiDB-lite"/>
    </source>
</evidence>
<organism evidence="12 13">
    <name type="scientific">Asanoa ishikariensis</name>
    <dbReference type="NCBI Taxonomy" id="137265"/>
    <lineage>
        <taxon>Bacteria</taxon>
        <taxon>Bacillati</taxon>
        <taxon>Actinomycetota</taxon>
        <taxon>Actinomycetes</taxon>
        <taxon>Micromonosporales</taxon>
        <taxon>Micromonosporaceae</taxon>
        <taxon>Asanoa</taxon>
    </lineage>
</organism>
<dbReference type="InterPro" id="IPR006311">
    <property type="entry name" value="TAT_signal"/>
</dbReference>
<reference evidence="13" key="1">
    <citation type="submission" date="2016-10" db="EMBL/GenBank/DDBJ databases">
        <authorList>
            <person name="Varghese N."/>
            <person name="Submissions S."/>
        </authorList>
    </citation>
    <scope>NUCLEOTIDE SEQUENCE [LARGE SCALE GENOMIC DNA]</scope>
    <source>
        <strain evidence="13">DSM 44718</strain>
    </source>
</reference>
<evidence type="ECO:0000256" key="5">
    <source>
        <dbReference type="ARBA" id="ARBA00023004"/>
    </source>
</evidence>
<dbReference type="GO" id="GO:0016020">
    <property type="term" value="C:membrane"/>
    <property type="evidence" value="ECO:0007669"/>
    <property type="project" value="InterPro"/>
</dbReference>
<evidence type="ECO:0000256" key="8">
    <source>
        <dbReference type="ARBA" id="ARBA00029586"/>
    </source>
</evidence>
<sequence length="156" mass="15410">MSREEAVTSRRTLLAGVGAVGAVSVLAACGSDDPAGTGAANNGADPEPTDQAEEPGGDTGGGEVVGKVSDVPVGGGAIFAATEMVVTQPTAGQFRGFRAVCTHQGCPIASVDSGTINCSCHGSKFALDSGEPRNGPATRPLTAREVTVKGDDIVLA</sequence>
<dbReference type="RefSeq" id="WP_090790824.1">
    <property type="nucleotide sequence ID" value="NZ_BOND01000024.1"/>
</dbReference>
<feature type="region of interest" description="Disordered" evidence="10">
    <location>
        <begin position="34"/>
        <end position="67"/>
    </location>
</feature>
<keyword evidence="12" id="KW-0223">Dioxygenase</keyword>
<feature type="compositionally biased region" description="Acidic residues" evidence="10">
    <location>
        <begin position="47"/>
        <end position="56"/>
    </location>
</feature>
<keyword evidence="7" id="KW-1015">Disulfide bond</keyword>
<evidence type="ECO:0000256" key="6">
    <source>
        <dbReference type="ARBA" id="ARBA00023014"/>
    </source>
</evidence>
<comment type="function">
    <text evidence="1">Iron-sulfur subunit of the cytochrome bc1 complex, an essential component of the respiratory electron transport chain required for ATP synthesis. The bc1 complex catalyzes the oxidation of menaquinol and the reduction of cytochrome c in the respiratory chain. The bc1 complex operates through a Q-cycle mechanism that couples electron transfer to generation of the proton gradient that drives ATP synthesis.</text>
</comment>
<dbReference type="GO" id="GO:0051213">
    <property type="term" value="F:dioxygenase activity"/>
    <property type="evidence" value="ECO:0007669"/>
    <property type="project" value="UniProtKB-KW"/>
</dbReference>
<dbReference type="InterPro" id="IPR017941">
    <property type="entry name" value="Rieske_2Fe-2S"/>
</dbReference>
<comment type="cofactor">
    <cofactor evidence="9">
        <name>[2Fe-2S] cluster</name>
        <dbReference type="ChEBI" id="CHEBI:190135"/>
    </cofactor>
</comment>
<dbReference type="Proteomes" id="UP000199632">
    <property type="component" value="Unassembled WGS sequence"/>
</dbReference>
<keyword evidence="13" id="KW-1185">Reference proteome</keyword>
<keyword evidence="4" id="KW-0479">Metal-binding</keyword>
<dbReference type="InterPro" id="IPR036922">
    <property type="entry name" value="Rieske_2Fe-2S_sf"/>
</dbReference>
<dbReference type="Gene3D" id="2.102.10.10">
    <property type="entry name" value="Rieske [2Fe-2S] iron-sulphur domain"/>
    <property type="match status" value="1"/>
</dbReference>
<dbReference type="InterPro" id="IPR005805">
    <property type="entry name" value="Rieske_Fe-S_prot_C"/>
</dbReference>
<dbReference type="PANTHER" id="PTHR10134">
    <property type="entry name" value="CYTOCHROME B-C1 COMPLEX SUBUNIT RIESKE, MITOCHONDRIAL"/>
    <property type="match status" value="1"/>
</dbReference>
<keyword evidence="5" id="KW-0408">Iron</keyword>
<evidence type="ECO:0000256" key="7">
    <source>
        <dbReference type="ARBA" id="ARBA00023157"/>
    </source>
</evidence>
<dbReference type="Pfam" id="PF00355">
    <property type="entry name" value="Rieske"/>
    <property type="match status" value="1"/>
</dbReference>
<evidence type="ECO:0000256" key="3">
    <source>
        <dbReference type="ARBA" id="ARBA00022714"/>
    </source>
</evidence>
<dbReference type="PROSITE" id="PS51296">
    <property type="entry name" value="RIESKE"/>
    <property type="match status" value="1"/>
</dbReference>
<evidence type="ECO:0000256" key="9">
    <source>
        <dbReference type="ARBA" id="ARBA00034078"/>
    </source>
</evidence>
<dbReference type="SUPFAM" id="SSF50022">
    <property type="entry name" value="ISP domain"/>
    <property type="match status" value="1"/>
</dbReference>
<name>A0A1H3PDQ6_9ACTN</name>
<keyword evidence="3" id="KW-0001">2Fe-2S</keyword>
<gene>
    <name evidence="12" type="ORF">SAMN05421684_2806</name>
</gene>
<dbReference type="GO" id="GO:0051537">
    <property type="term" value="F:2 iron, 2 sulfur cluster binding"/>
    <property type="evidence" value="ECO:0007669"/>
    <property type="project" value="UniProtKB-KW"/>
</dbReference>
<dbReference type="PROSITE" id="PS51318">
    <property type="entry name" value="TAT"/>
    <property type="match status" value="1"/>
</dbReference>
<dbReference type="GO" id="GO:0004497">
    <property type="term" value="F:monooxygenase activity"/>
    <property type="evidence" value="ECO:0007669"/>
    <property type="project" value="UniProtKB-ARBA"/>
</dbReference>
<dbReference type="GO" id="GO:0016705">
    <property type="term" value="F:oxidoreductase activity, acting on paired donors, with incorporation or reduction of molecular oxygen"/>
    <property type="evidence" value="ECO:0007669"/>
    <property type="project" value="UniProtKB-ARBA"/>
</dbReference>
<dbReference type="InterPro" id="IPR014349">
    <property type="entry name" value="Rieske_Fe-S_prot"/>
</dbReference>
<feature type="domain" description="Rieske" evidence="11">
    <location>
        <begin position="63"/>
        <end position="155"/>
    </location>
</feature>
<dbReference type="CDD" id="cd03467">
    <property type="entry name" value="Rieske"/>
    <property type="match status" value="1"/>
</dbReference>
<evidence type="ECO:0000313" key="13">
    <source>
        <dbReference type="Proteomes" id="UP000199632"/>
    </source>
</evidence>
<dbReference type="EMBL" id="FNQB01000001">
    <property type="protein sequence ID" value="SDY99210.1"/>
    <property type="molecule type" value="Genomic_DNA"/>
</dbReference>
<dbReference type="GO" id="GO:0046872">
    <property type="term" value="F:metal ion binding"/>
    <property type="evidence" value="ECO:0007669"/>
    <property type="project" value="UniProtKB-KW"/>
</dbReference>
<evidence type="ECO:0000259" key="11">
    <source>
        <dbReference type="PROSITE" id="PS51296"/>
    </source>
</evidence>
<evidence type="ECO:0000256" key="1">
    <source>
        <dbReference type="ARBA" id="ARBA00002494"/>
    </source>
</evidence>
<evidence type="ECO:0000313" key="12">
    <source>
        <dbReference type="EMBL" id="SDY99210.1"/>
    </source>
</evidence>
<accession>A0A1H3PDQ6</accession>
<protein>
    <recommendedName>
        <fullName evidence="2">Cytochrome bc1 complex Rieske iron-sulfur subunit</fullName>
    </recommendedName>
    <alternativeName>
        <fullName evidence="8">Cytochrome bc1 reductase complex subunit QcrA</fullName>
    </alternativeName>
</protein>
<dbReference type="PROSITE" id="PS51257">
    <property type="entry name" value="PROKAR_LIPOPROTEIN"/>
    <property type="match status" value="1"/>
</dbReference>
<evidence type="ECO:0000256" key="4">
    <source>
        <dbReference type="ARBA" id="ARBA00022723"/>
    </source>
</evidence>
<dbReference type="AlphaFoldDB" id="A0A1H3PDQ6"/>
<keyword evidence="12" id="KW-0560">Oxidoreductase</keyword>
<dbReference type="STRING" id="137265.SAMN05421684_2806"/>
<keyword evidence="6" id="KW-0411">Iron-sulfur</keyword>
<dbReference type="PRINTS" id="PR00162">
    <property type="entry name" value="RIESKE"/>
</dbReference>